<dbReference type="CDD" id="cd02947">
    <property type="entry name" value="TRX_family"/>
    <property type="match status" value="1"/>
</dbReference>
<dbReference type="EMBL" id="BMQS01000007">
    <property type="protein sequence ID" value="GGT93873.1"/>
    <property type="molecule type" value="Genomic_DNA"/>
</dbReference>
<dbReference type="PANTHER" id="PTHR45663">
    <property type="entry name" value="GEO12009P1"/>
    <property type="match status" value="1"/>
</dbReference>
<evidence type="ECO:0000313" key="4">
    <source>
        <dbReference type="Proteomes" id="UP000276741"/>
    </source>
</evidence>
<reference evidence="3" key="4">
    <citation type="submission" date="2020-09" db="EMBL/GenBank/DDBJ databases">
        <authorList>
            <person name="Sun Q."/>
            <person name="Ohkuma M."/>
        </authorList>
    </citation>
    <scope>NUCLEOTIDE SEQUENCE</scope>
    <source>
        <strain evidence="3">JCM 31740</strain>
    </source>
</reference>
<dbReference type="InterPro" id="IPR013766">
    <property type="entry name" value="Thioredoxin_domain"/>
</dbReference>
<dbReference type="KEGG" id="sacd:HS1genome_0920"/>
<dbReference type="GO" id="GO:0015035">
    <property type="term" value="F:protein-disulfide reductase activity"/>
    <property type="evidence" value="ECO:0007669"/>
    <property type="project" value="TreeGrafter"/>
</dbReference>
<reference evidence="3" key="1">
    <citation type="journal article" date="2014" name="Int. J. Syst. Evol. Microbiol.">
        <title>Complete genome sequence of Corynebacterium casei LMG S-19264T (=DSM 44701T), isolated from a smear-ripened cheese.</title>
        <authorList>
            <consortium name="US DOE Joint Genome Institute (JGI-PGF)"/>
            <person name="Walter F."/>
            <person name="Albersmeier A."/>
            <person name="Kalinowski J."/>
            <person name="Ruckert C."/>
        </authorList>
    </citation>
    <scope>NUCLEOTIDE SEQUENCE</scope>
    <source>
        <strain evidence="3">JCM 31740</strain>
    </source>
</reference>
<protein>
    <submittedName>
        <fullName evidence="2">Thiol reductase thioredoxin</fullName>
    </submittedName>
</protein>
<name>A0A348B2X9_9CREN</name>
<dbReference type="GO" id="GO:0005737">
    <property type="term" value="C:cytoplasm"/>
    <property type="evidence" value="ECO:0007669"/>
    <property type="project" value="TreeGrafter"/>
</dbReference>
<dbReference type="Proteomes" id="UP000276741">
    <property type="component" value="Chromosome"/>
</dbReference>
<dbReference type="SUPFAM" id="SSF52833">
    <property type="entry name" value="Thioredoxin-like"/>
    <property type="match status" value="1"/>
</dbReference>
<sequence length="132" mass="14804">MSEAELSELAEALRIKYEQLQEGKPIESATEETIKSVLEGGVTVLAFLAKWCAPCKLYEPSLARVSNKLGEAGFYKIDVDEERELVREYQVNELPTTLVFVKGNLVWREEGAIDEARLEEVVRAALGKQSDE</sequence>
<organism evidence="2 4">
    <name type="scientific">Sulfodiicoccus acidiphilus</name>
    <dbReference type="NCBI Taxonomy" id="1670455"/>
    <lineage>
        <taxon>Archaea</taxon>
        <taxon>Thermoproteota</taxon>
        <taxon>Thermoprotei</taxon>
        <taxon>Sulfolobales</taxon>
        <taxon>Sulfolobaceae</taxon>
        <taxon>Sulfodiicoccus</taxon>
    </lineage>
</organism>
<dbReference type="EMBL" id="AP018553">
    <property type="protein sequence ID" value="BBD72531.1"/>
    <property type="molecule type" value="Genomic_DNA"/>
</dbReference>
<dbReference type="GeneID" id="38666426"/>
<dbReference type="RefSeq" id="WP_126449821.1">
    <property type="nucleotide sequence ID" value="NZ_AP018553.1"/>
</dbReference>
<dbReference type="InterPro" id="IPR036249">
    <property type="entry name" value="Thioredoxin-like_sf"/>
</dbReference>
<dbReference type="Gene3D" id="3.40.30.10">
    <property type="entry name" value="Glutaredoxin"/>
    <property type="match status" value="1"/>
</dbReference>
<dbReference type="PANTHER" id="PTHR45663:SF11">
    <property type="entry name" value="GEO12009P1"/>
    <property type="match status" value="1"/>
</dbReference>
<dbReference type="OrthoDB" id="35385at2157"/>
<feature type="domain" description="Thioredoxin" evidence="1">
    <location>
        <begin position="6"/>
        <end position="127"/>
    </location>
</feature>
<keyword evidence="4" id="KW-1185">Reference proteome</keyword>
<evidence type="ECO:0000313" key="2">
    <source>
        <dbReference type="EMBL" id="BBD72531.1"/>
    </source>
</evidence>
<dbReference type="PROSITE" id="PS51352">
    <property type="entry name" value="THIOREDOXIN_2"/>
    <property type="match status" value="1"/>
</dbReference>
<reference evidence="2" key="3">
    <citation type="journal article" date="2019" name="BMC Res. Notes">
        <title>Complete genome sequence of the Sulfodiicoccus acidiphilus strain HS-1T, the first crenarchaeon that lacks polB3, isolated from an acidic hot spring in Ohwaku-dani, Hakone, Japan.</title>
        <authorList>
            <person name="Sakai H.D."/>
            <person name="Kurosawa N."/>
        </authorList>
    </citation>
    <scope>NUCLEOTIDE SEQUENCE</scope>
    <source>
        <strain evidence="2">HS-1</strain>
    </source>
</reference>
<dbReference type="Proteomes" id="UP000616143">
    <property type="component" value="Unassembled WGS sequence"/>
</dbReference>
<proteinExistence type="predicted"/>
<evidence type="ECO:0000313" key="3">
    <source>
        <dbReference type="EMBL" id="GGT93873.1"/>
    </source>
</evidence>
<evidence type="ECO:0000259" key="1">
    <source>
        <dbReference type="PROSITE" id="PS51352"/>
    </source>
</evidence>
<dbReference type="Pfam" id="PF00085">
    <property type="entry name" value="Thioredoxin"/>
    <property type="match status" value="1"/>
</dbReference>
<accession>A0A348B2X9</accession>
<reference evidence="4" key="2">
    <citation type="submission" date="2018-04" db="EMBL/GenBank/DDBJ databases">
        <title>Complete genome sequence of Sulfodiicoccus acidiphilus strain HS-1.</title>
        <authorList>
            <person name="Sakai H.D."/>
            <person name="Kurosawa N."/>
        </authorList>
    </citation>
    <scope>NUCLEOTIDE SEQUENCE [LARGE SCALE GENOMIC DNA]</scope>
    <source>
        <strain evidence="4">HS-1</strain>
    </source>
</reference>
<dbReference type="AlphaFoldDB" id="A0A348B2X9"/>
<gene>
    <name evidence="3" type="ORF">GCM10007116_09500</name>
    <name evidence="2" type="ORF">HS1genome_0920</name>
</gene>